<dbReference type="EMBL" id="BGZK01000010">
    <property type="protein sequence ID" value="GBP03562.1"/>
    <property type="molecule type" value="Genomic_DNA"/>
</dbReference>
<evidence type="ECO:0000256" key="4">
    <source>
        <dbReference type="ARBA" id="ARBA00022989"/>
    </source>
</evidence>
<keyword evidence="3 6" id="KW-0812">Transmembrane</keyword>
<keyword evidence="8" id="KW-1185">Reference proteome</keyword>
<reference evidence="7 8" key="1">
    <citation type="journal article" date="2019" name="Commun. Biol.">
        <title>The bagworm genome reveals a unique fibroin gene that provides high tensile strength.</title>
        <authorList>
            <person name="Kono N."/>
            <person name="Nakamura H."/>
            <person name="Ohtoshi R."/>
            <person name="Tomita M."/>
            <person name="Numata K."/>
            <person name="Arakawa K."/>
        </authorList>
    </citation>
    <scope>NUCLEOTIDE SEQUENCE [LARGE SCALE GENOMIC DNA]</scope>
</reference>
<dbReference type="GO" id="GO:0005886">
    <property type="term" value="C:plasma membrane"/>
    <property type="evidence" value="ECO:0007669"/>
    <property type="project" value="UniProtKB-SubCell"/>
</dbReference>
<dbReference type="InterPro" id="IPR013604">
    <property type="entry name" value="7TM_chemorcpt"/>
</dbReference>
<evidence type="ECO:0000313" key="7">
    <source>
        <dbReference type="EMBL" id="GBP03562.1"/>
    </source>
</evidence>
<name>A0A4C1SN88_EUMVA</name>
<evidence type="ECO:0000256" key="5">
    <source>
        <dbReference type="ARBA" id="ARBA00023136"/>
    </source>
</evidence>
<dbReference type="AlphaFoldDB" id="A0A4C1SN88"/>
<feature type="transmembrane region" description="Helical" evidence="6">
    <location>
        <begin position="97"/>
        <end position="117"/>
    </location>
</feature>
<keyword evidence="5 6" id="KW-0472">Membrane</keyword>
<protein>
    <recommendedName>
        <fullName evidence="9">Gustatory receptor</fullName>
    </recommendedName>
</protein>
<gene>
    <name evidence="7" type="ORF">EVAR_101878_1</name>
</gene>
<evidence type="ECO:0000256" key="1">
    <source>
        <dbReference type="ARBA" id="ARBA00004651"/>
    </source>
</evidence>
<dbReference type="GO" id="GO:0050909">
    <property type="term" value="P:sensory perception of taste"/>
    <property type="evidence" value="ECO:0007669"/>
    <property type="project" value="InterPro"/>
</dbReference>
<dbReference type="Pfam" id="PF08395">
    <property type="entry name" value="7tm_7"/>
    <property type="match status" value="1"/>
</dbReference>
<accession>A0A4C1SN88</accession>
<organism evidence="7 8">
    <name type="scientific">Eumeta variegata</name>
    <name type="common">Bagworm moth</name>
    <name type="synonym">Eumeta japonica</name>
    <dbReference type="NCBI Taxonomy" id="151549"/>
    <lineage>
        <taxon>Eukaryota</taxon>
        <taxon>Metazoa</taxon>
        <taxon>Ecdysozoa</taxon>
        <taxon>Arthropoda</taxon>
        <taxon>Hexapoda</taxon>
        <taxon>Insecta</taxon>
        <taxon>Pterygota</taxon>
        <taxon>Neoptera</taxon>
        <taxon>Endopterygota</taxon>
        <taxon>Lepidoptera</taxon>
        <taxon>Glossata</taxon>
        <taxon>Ditrysia</taxon>
        <taxon>Tineoidea</taxon>
        <taxon>Psychidae</taxon>
        <taxon>Oiketicinae</taxon>
        <taxon>Eumeta</taxon>
    </lineage>
</organism>
<evidence type="ECO:0008006" key="9">
    <source>
        <dbReference type="Google" id="ProtNLM"/>
    </source>
</evidence>
<evidence type="ECO:0000313" key="8">
    <source>
        <dbReference type="Proteomes" id="UP000299102"/>
    </source>
</evidence>
<evidence type="ECO:0000256" key="3">
    <source>
        <dbReference type="ARBA" id="ARBA00022692"/>
    </source>
</evidence>
<comment type="subcellular location">
    <subcellularLocation>
        <location evidence="1">Cell membrane</location>
        <topology evidence="1">Multi-pass membrane protein</topology>
    </subcellularLocation>
</comment>
<evidence type="ECO:0000256" key="6">
    <source>
        <dbReference type="SAM" id="Phobius"/>
    </source>
</evidence>
<keyword evidence="2" id="KW-1003">Cell membrane</keyword>
<sequence length="121" mass="13851">MNMANNIESANTLLTIWSNTISFAIECLQLALIPCLPAIAAEFIAAEVDKIKLCLLNEFVDEYARTKQKSEEIKDFLDYVNARPYRFRIWRTIDVDASLLVGLVSLCTTYLIVIIQFTHLY</sequence>
<keyword evidence="4 6" id="KW-1133">Transmembrane helix</keyword>
<comment type="caution">
    <text evidence="7">The sequence shown here is derived from an EMBL/GenBank/DDBJ whole genome shotgun (WGS) entry which is preliminary data.</text>
</comment>
<evidence type="ECO:0000256" key="2">
    <source>
        <dbReference type="ARBA" id="ARBA00022475"/>
    </source>
</evidence>
<dbReference type="OrthoDB" id="7477935at2759"/>
<proteinExistence type="predicted"/>
<dbReference type="Proteomes" id="UP000299102">
    <property type="component" value="Unassembled WGS sequence"/>
</dbReference>